<reference evidence="1 2" key="1">
    <citation type="journal article" date="2008" name="PLoS ONE">
        <title>Environmental adaptation: genomic analysis of the piezotolerant and psychrotolerant deep-sea iron reducing bacterium Shewanella piezotolerans WP3.</title>
        <authorList>
            <person name="Wang F."/>
            <person name="Wang J."/>
            <person name="Jian H."/>
            <person name="Zhang B."/>
            <person name="Li S."/>
            <person name="Wang F."/>
            <person name="Zeng X."/>
            <person name="Gao L."/>
            <person name="Bartlett D.H."/>
            <person name="Yu J."/>
            <person name="Hu S."/>
            <person name="Xiao X."/>
        </authorList>
    </citation>
    <scope>NUCLEOTIDE SEQUENCE [LARGE SCALE GENOMIC DNA]</scope>
    <source>
        <strain evidence="2">WP3 / JCM 13877</strain>
    </source>
</reference>
<dbReference type="KEGG" id="swp:swp_1434"/>
<evidence type="ECO:0000313" key="2">
    <source>
        <dbReference type="Proteomes" id="UP000000753"/>
    </source>
</evidence>
<accession>B8CKP4</accession>
<name>B8CKP4_SHEPW</name>
<proteinExistence type="predicted"/>
<dbReference type="Proteomes" id="UP000000753">
    <property type="component" value="Chromosome"/>
</dbReference>
<protein>
    <submittedName>
        <fullName evidence="1">Uncharacterized protein</fullName>
    </submittedName>
</protein>
<keyword evidence="2" id="KW-1185">Reference proteome</keyword>
<sequence>MLTSNCSLLGQLSSGNSQINIQQYQRGIFTRTIFSNIENMLERLGAVDLSRLFLPQFIGYFDKAEAMPFSYSPQIVYNTVKIAKKRGPLGSIQCFYYGVMSFSLSQLSFIAQALY</sequence>
<dbReference type="HOGENOM" id="CLU_169694_0_0_6"/>
<dbReference type="AlphaFoldDB" id="B8CKP4"/>
<dbReference type="EMBL" id="CP000472">
    <property type="protein sequence ID" value="ACJ28220.1"/>
    <property type="molecule type" value="Genomic_DNA"/>
</dbReference>
<organism evidence="1 2">
    <name type="scientific">Shewanella piezotolerans (strain WP3 / JCM 13877)</name>
    <dbReference type="NCBI Taxonomy" id="225849"/>
    <lineage>
        <taxon>Bacteria</taxon>
        <taxon>Pseudomonadati</taxon>
        <taxon>Pseudomonadota</taxon>
        <taxon>Gammaproteobacteria</taxon>
        <taxon>Alteromonadales</taxon>
        <taxon>Shewanellaceae</taxon>
        <taxon>Shewanella</taxon>
    </lineage>
</organism>
<gene>
    <name evidence="1" type="ordered locus">swp_1434</name>
</gene>
<evidence type="ECO:0000313" key="1">
    <source>
        <dbReference type="EMBL" id="ACJ28220.1"/>
    </source>
</evidence>